<dbReference type="UniPathway" id="UPA00109">
    <property type="reaction ID" value="UER00183"/>
</dbReference>
<evidence type="ECO:0000256" key="2">
    <source>
        <dbReference type="ARBA" id="ARBA00010387"/>
    </source>
</evidence>
<dbReference type="RefSeq" id="WP_136538180.1">
    <property type="nucleotide sequence ID" value="NZ_STGU01000001.1"/>
</dbReference>
<dbReference type="PANTHER" id="PTHR11627">
    <property type="entry name" value="FRUCTOSE-BISPHOSPHATE ALDOLASE"/>
    <property type="match status" value="1"/>
</dbReference>
<dbReference type="GO" id="GO:0006096">
    <property type="term" value="P:glycolytic process"/>
    <property type="evidence" value="ECO:0007669"/>
    <property type="project" value="UniProtKB-UniPathway"/>
</dbReference>
<comment type="caution">
    <text evidence="7">The sequence shown here is derived from an EMBL/GenBank/DDBJ whole genome shotgun (WGS) entry which is preliminary data.</text>
</comment>
<dbReference type="EC" id="4.1.2.13" evidence="3"/>
<proteinExistence type="inferred from homology"/>
<accession>A0A4S8Q4N8</accession>
<keyword evidence="4" id="KW-0324">Glycolysis</keyword>
<keyword evidence="5" id="KW-0456">Lyase</keyword>
<comment type="pathway">
    <text evidence="1">Carbohydrate degradation; glycolysis; D-glyceraldehyde 3-phosphate and glycerone phosphate from D-glucose: step 4/4.</text>
</comment>
<evidence type="ECO:0000256" key="3">
    <source>
        <dbReference type="ARBA" id="ARBA00013068"/>
    </source>
</evidence>
<dbReference type="Pfam" id="PF00274">
    <property type="entry name" value="Glycolytic"/>
    <property type="match status" value="1"/>
</dbReference>
<sequence>MVDAKMLDKMTSAPGFIAALDQSGGSTPGALRLYGVSESDYQGDDEMYRLIHAMRARIMKAPAFTGDKVIGAILFERTMDGDVDGEPVPTFLWEKRGVVPFLKIDKGLLEEENGVQLMKPMPDLDALLVRGREKGIFGTKMRSVIAHADKGGIAAVVKQQFEVARQIIAQGLVPIVEPEVSIKSPTKREAEAILRDEIAAELDRLPAGDKVMLKLTIPTVDDFYAPLVSHPSVIRVVALSGGYSTVDACEKLSHNHGVIASFSRALAEKLRVSMSDAEFNASIAETIDQIYAASVNKAGAMAAE</sequence>
<dbReference type="Gene3D" id="3.20.20.70">
    <property type="entry name" value="Aldolase class I"/>
    <property type="match status" value="1"/>
</dbReference>
<dbReference type="EMBL" id="STGU01000001">
    <property type="protein sequence ID" value="THV39227.1"/>
    <property type="molecule type" value="Genomic_DNA"/>
</dbReference>
<dbReference type="AlphaFoldDB" id="A0A4S8Q4N8"/>
<evidence type="ECO:0000256" key="5">
    <source>
        <dbReference type="ARBA" id="ARBA00023239"/>
    </source>
</evidence>
<evidence type="ECO:0000256" key="6">
    <source>
        <dbReference type="ARBA" id="ARBA00029799"/>
    </source>
</evidence>
<gene>
    <name evidence="7" type="ORF">FAA86_02360</name>
</gene>
<evidence type="ECO:0000256" key="4">
    <source>
        <dbReference type="ARBA" id="ARBA00023152"/>
    </source>
</evidence>
<dbReference type="NCBIfam" id="NF003784">
    <property type="entry name" value="PRK05377.1"/>
    <property type="match status" value="1"/>
</dbReference>
<evidence type="ECO:0000313" key="7">
    <source>
        <dbReference type="EMBL" id="THV39227.1"/>
    </source>
</evidence>
<name>A0A4S8Q4N8_9HYPH</name>
<dbReference type="InterPro" id="IPR000741">
    <property type="entry name" value="FBA_I"/>
</dbReference>
<organism evidence="7 8">
    <name type="scientific">Rhizobium rosettiformans W3</name>
    <dbReference type="NCBI Taxonomy" id="538378"/>
    <lineage>
        <taxon>Bacteria</taxon>
        <taxon>Pseudomonadati</taxon>
        <taxon>Pseudomonadota</taxon>
        <taxon>Alphaproteobacteria</taxon>
        <taxon>Hyphomicrobiales</taxon>
        <taxon>Rhizobiaceae</taxon>
        <taxon>Rhizobium/Agrobacterium group</taxon>
        <taxon>Rhizobium</taxon>
    </lineage>
</organism>
<evidence type="ECO:0000313" key="8">
    <source>
        <dbReference type="Proteomes" id="UP000307378"/>
    </source>
</evidence>
<comment type="similarity">
    <text evidence="2">Belongs to the class I fructose-bisphosphate aldolase family.</text>
</comment>
<dbReference type="GO" id="GO:0004332">
    <property type="term" value="F:fructose-bisphosphate aldolase activity"/>
    <property type="evidence" value="ECO:0007669"/>
    <property type="project" value="UniProtKB-EC"/>
</dbReference>
<evidence type="ECO:0000256" key="1">
    <source>
        <dbReference type="ARBA" id="ARBA00004714"/>
    </source>
</evidence>
<dbReference type="SUPFAM" id="SSF51569">
    <property type="entry name" value="Aldolase"/>
    <property type="match status" value="1"/>
</dbReference>
<dbReference type="Proteomes" id="UP000307378">
    <property type="component" value="Unassembled WGS sequence"/>
</dbReference>
<protein>
    <recommendedName>
        <fullName evidence="3">fructose-bisphosphate aldolase</fullName>
        <ecNumber evidence="3">4.1.2.13</ecNumber>
    </recommendedName>
    <alternativeName>
        <fullName evidence="6">Fructose-bisphosphate aldolase class I</fullName>
    </alternativeName>
</protein>
<dbReference type="InterPro" id="IPR013785">
    <property type="entry name" value="Aldolase_TIM"/>
</dbReference>
<reference evidence="7 8" key="1">
    <citation type="submission" date="2019-04" db="EMBL/GenBank/DDBJ databases">
        <title>genome sequence of strain W3.</title>
        <authorList>
            <person name="Gao J."/>
            <person name="Sun J."/>
        </authorList>
    </citation>
    <scope>NUCLEOTIDE SEQUENCE [LARGE SCALE GENOMIC DNA]</scope>
    <source>
        <strain evidence="7 8">W3</strain>
    </source>
</reference>